<sequence length="68" mass="8095">MNTSFTLQHFSVLLHHLNRYASCYDIRIQASNSIFPTSSKCVIIKMQFYLIYTKNNCQIYCKLLLHNY</sequence>
<evidence type="ECO:0000313" key="1">
    <source>
        <dbReference type="EMBL" id="KOF98648.1"/>
    </source>
</evidence>
<accession>A0A0L8IAX3</accession>
<dbReference type="EMBL" id="KQ416099">
    <property type="protein sequence ID" value="KOF98648.1"/>
    <property type="molecule type" value="Genomic_DNA"/>
</dbReference>
<dbReference type="AlphaFoldDB" id="A0A0L8IAX3"/>
<organism evidence="1">
    <name type="scientific">Octopus bimaculoides</name>
    <name type="common">California two-spotted octopus</name>
    <dbReference type="NCBI Taxonomy" id="37653"/>
    <lineage>
        <taxon>Eukaryota</taxon>
        <taxon>Metazoa</taxon>
        <taxon>Spiralia</taxon>
        <taxon>Lophotrochozoa</taxon>
        <taxon>Mollusca</taxon>
        <taxon>Cephalopoda</taxon>
        <taxon>Coleoidea</taxon>
        <taxon>Octopodiformes</taxon>
        <taxon>Octopoda</taxon>
        <taxon>Incirrata</taxon>
        <taxon>Octopodidae</taxon>
        <taxon>Octopus</taxon>
    </lineage>
</organism>
<protein>
    <submittedName>
        <fullName evidence="1">Uncharacterized protein</fullName>
    </submittedName>
</protein>
<reference evidence="1" key="1">
    <citation type="submission" date="2015-07" db="EMBL/GenBank/DDBJ databases">
        <title>MeaNS - Measles Nucleotide Surveillance Program.</title>
        <authorList>
            <person name="Tran T."/>
            <person name="Druce J."/>
        </authorList>
    </citation>
    <scope>NUCLEOTIDE SEQUENCE</scope>
    <source>
        <strain evidence="1">UCB-OBI-ISO-001</strain>
        <tissue evidence="1">Gonad</tissue>
    </source>
</reference>
<gene>
    <name evidence="1" type="ORF">OCBIM_22023830mg</name>
</gene>
<proteinExistence type="predicted"/>
<name>A0A0L8IAX3_OCTBM</name>